<keyword evidence="3" id="KW-0012">Acyltransferase</keyword>
<feature type="domain" description="Phospholipid/glycerol acyltransferase" evidence="5">
    <location>
        <begin position="1"/>
        <end position="109"/>
    </location>
</feature>
<name>A0A8H7BUR2_9FUNG</name>
<protein>
    <recommendedName>
        <fullName evidence="5">Phospholipid/glycerol acyltransferase domain-containing protein</fullName>
    </recommendedName>
</protein>
<evidence type="ECO:0000259" key="5">
    <source>
        <dbReference type="SMART" id="SM00563"/>
    </source>
</evidence>
<dbReference type="Pfam" id="PF16076">
    <property type="entry name" value="Acyltransf_C"/>
    <property type="match status" value="1"/>
</dbReference>
<gene>
    <name evidence="6" type="ORF">EC973_000755</name>
</gene>
<dbReference type="SMART" id="SM00563">
    <property type="entry name" value="PlsC"/>
    <property type="match status" value="1"/>
</dbReference>
<dbReference type="PANTHER" id="PTHR10983:SF24">
    <property type="entry name" value="1-ACYLGLYCEROL-3-PHOSPHATE O-ACYLTRANSFERASE 3, ISOFORM E-RELATED"/>
    <property type="match status" value="1"/>
</dbReference>
<keyword evidence="4" id="KW-0812">Transmembrane</keyword>
<keyword evidence="4" id="KW-0472">Membrane</keyword>
<dbReference type="InterPro" id="IPR032098">
    <property type="entry name" value="Acyltransf_C"/>
</dbReference>
<keyword evidence="7" id="KW-1185">Reference proteome</keyword>
<dbReference type="SUPFAM" id="SSF69593">
    <property type="entry name" value="Glycerol-3-phosphate (1)-acyltransferase"/>
    <property type="match status" value="1"/>
</dbReference>
<dbReference type="Proteomes" id="UP000605846">
    <property type="component" value="Unassembled WGS sequence"/>
</dbReference>
<dbReference type="GO" id="GO:0003841">
    <property type="term" value="F:1-acylglycerol-3-phosphate O-acyltransferase activity"/>
    <property type="evidence" value="ECO:0007669"/>
    <property type="project" value="TreeGrafter"/>
</dbReference>
<accession>A0A8H7BUR2</accession>
<dbReference type="AlphaFoldDB" id="A0A8H7BUR2"/>
<dbReference type="PANTHER" id="PTHR10983">
    <property type="entry name" value="1-ACYLGLYCEROL-3-PHOSPHATE ACYLTRANSFERASE-RELATED"/>
    <property type="match status" value="1"/>
</dbReference>
<proteinExistence type="inferred from homology"/>
<dbReference type="OrthoDB" id="189226at2759"/>
<dbReference type="EMBL" id="JABAYA010000111">
    <property type="protein sequence ID" value="KAF7724798.1"/>
    <property type="molecule type" value="Genomic_DNA"/>
</dbReference>
<evidence type="ECO:0000256" key="2">
    <source>
        <dbReference type="ARBA" id="ARBA00022679"/>
    </source>
</evidence>
<comment type="similarity">
    <text evidence="1">Belongs to the 1-acyl-sn-glycerol-3-phosphate acyltransferase family.</text>
</comment>
<comment type="caution">
    <text evidence="6">The sequence shown here is derived from an EMBL/GenBank/DDBJ whole genome shotgun (WGS) entry which is preliminary data.</text>
</comment>
<evidence type="ECO:0000313" key="6">
    <source>
        <dbReference type="EMBL" id="KAF7724798.1"/>
    </source>
</evidence>
<dbReference type="Pfam" id="PF01553">
    <property type="entry name" value="Acyltransferase"/>
    <property type="match status" value="1"/>
</dbReference>
<dbReference type="InterPro" id="IPR002123">
    <property type="entry name" value="Plipid/glycerol_acylTrfase"/>
</dbReference>
<reference evidence="6" key="1">
    <citation type="submission" date="2020-01" db="EMBL/GenBank/DDBJ databases">
        <title>Genome Sequencing of Three Apophysomyces-Like Fungal Strains Confirms a Novel Fungal Genus in the Mucoromycota with divergent Burkholderia-like Endosymbiotic Bacteria.</title>
        <authorList>
            <person name="Stajich J.E."/>
            <person name="Macias A.M."/>
            <person name="Carter-House D."/>
            <person name="Lovett B."/>
            <person name="Kasson L.R."/>
            <person name="Berry K."/>
            <person name="Grigoriev I."/>
            <person name="Chang Y."/>
            <person name="Spatafora J."/>
            <person name="Kasson M.T."/>
        </authorList>
    </citation>
    <scope>NUCLEOTIDE SEQUENCE</scope>
    <source>
        <strain evidence="6">NRRL A-21654</strain>
    </source>
</reference>
<dbReference type="CDD" id="cd07990">
    <property type="entry name" value="LPLAT_LCLAT1-like"/>
    <property type="match status" value="1"/>
</dbReference>
<keyword evidence="4" id="KW-1133">Transmembrane helix</keyword>
<feature type="transmembrane region" description="Helical" evidence="4">
    <location>
        <begin position="25"/>
        <end position="41"/>
    </location>
</feature>
<dbReference type="GO" id="GO:0012505">
    <property type="term" value="C:endomembrane system"/>
    <property type="evidence" value="ECO:0007669"/>
    <property type="project" value="TreeGrafter"/>
</dbReference>
<evidence type="ECO:0000256" key="4">
    <source>
        <dbReference type="SAM" id="Phobius"/>
    </source>
</evidence>
<organism evidence="6 7">
    <name type="scientific">Apophysomyces ossiformis</name>
    <dbReference type="NCBI Taxonomy" id="679940"/>
    <lineage>
        <taxon>Eukaryota</taxon>
        <taxon>Fungi</taxon>
        <taxon>Fungi incertae sedis</taxon>
        <taxon>Mucoromycota</taxon>
        <taxon>Mucoromycotina</taxon>
        <taxon>Mucoromycetes</taxon>
        <taxon>Mucorales</taxon>
        <taxon>Mucorineae</taxon>
        <taxon>Mucoraceae</taxon>
        <taxon>Apophysomyces</taxon>
    </lineage>
</organism>
<evidence type="ECO:0000313" key="7">
    <source>
        <dbReference type="Proteomes" id="UP000605846"/>
    </source>
</evidence>
<sequence>MLHSVAIRRQMLQHCKYFVKDSLKWLPFFGWGMWLAGFIFVRRNWMQDQNKIHSTFETIKKLNSPAWIITYVEGSRFTPAKLAEGQAFSRERGYPIMQNVLVPRTKGFVTCIKEFRNSHIKYLYDFTIAYRHRSTNTFQEAPNMIRVHTRALSPEYDFHIDVKRFAIEDLPTDDEELALWLRNRYVEKDRLLGKLRENWTDGLDGPVWDEPFYN</sequence>
<keyword evidence="2" id="KW-0808">Transferase</keyword>
<evidence type="ECO:0000256" key="3">
    <source>
        <dbReference type="ARBA" id="ARBA00023315"/>
    </source>
</evidence>
<evidence type="ECO:0000256" key="1">
    <source>
        <dbReference type="ARBA" id="ARBA00008655"/>
    </source>
</evidence>